<dbReference type="PANTHER" id="PTHR44196:SF1">
    <property type="entry name" value="DEHYDROGENASE_REDUCTASE SDR FAMILY MEMBER 7B"/>
    <property type="match status" value="1"/>
</dbReference>
<evidence type="ECO:0000313" key="5">
    <source>
        <dbReference type="Proteomes" id="UP000244962"/>
    </source>
</evidence>
<comment type="similarity">
    <text evidence="1 3">Belongs to the short-chain dehydrogenases/reductases (SDR) family.</text>
</comment>
<sequence length="280" mass="29908">MSSTPEAESFNGKVAVITGASAGIGEGFARHAASLGMRLVLADISEKGLLALADELTATGVEVEAVVTDVSSDESVEALAVRAVERFGNVDMLINNAGIMAMGWTWEIPAERWDAMLRINIGGYVNALRAFVPRMLAQGTPGWILQVSSIGGLFPSPLMSPYSVTKFGTLALTESLHYELQMMKAPIRVSVVMPDSVKSDIFVSAKDGGTLPEAQAFNDGLQQRAETQGITAVEHARRVFEQVADGQYWVTPQPEAIDGGIVPRAEMIAGRKTPELNFAV</sequence>
<dbReference type="GO" id="GO:0016020">
    <property type="term" value="C:membrane"/>
    <property type="evidence" value="ECO:0007669"/>
    <property type="project" value="TreeGrafter"/>
</dbReference>
<dbReference type="PRINTS" id="PR00081">
    <property type="entry name" value="GDHRDH"/>
</dbReference>
<dbReference type="SUPFAM" id="SSF51735">
    <property type="entry name" value="NAD(P)-binding Rossmann-fold domains"/>
    <property type="match status" value="1"/>
</dbReference>
<dbReference type="PROSITE" id="PS00061">
    <property type="entry name" value="ADH_SHORT"/>
    <property type="match status" value="1"/>
</dbReference>
<dbReference type="PRINTS" id="PR00080">
    <property type="entry name" value="SDRFAMILY"/>
</dbReference>
<dbReference type="Proteomes" id="UP000244962">
    <property type="component" value="Unassembled WGS sequence"/>
</dbReference>
<dbReference type="Pfam" id="PF00106">
    <property type="entry name" value="adh_short"/>
    <property type="match status" value="1"/>
</dbReference>
<dbReference type="EMBL" id="QEFB01000013">
    <property type="protein sequence ID" value="PWC06446.1"/>
    <property type="molecule type" value="Genomic_DNA"/>
</dbReference>
<dbReference type="InterPro" id="IPR036291">
    <property type="entry name" value="NAD(P)-bd_dom_sf"/>
</dbReference>
<protein>
    <submittedName>
        <fullName evidence="4">Oxidoreductase</fullName>
    </submittedName>
</protein>
<evidence type="ECO:0000256" key="3">
    <source>
        <dbReference type="RuleBase" id="RU000363"/>
    </source>
</evidence>
<dbReference type="PANTHER" id="PTHR44196">
    <property type="entry name" value="DEHYDROGENASE/REDUCTASE SDR FAMILY MEMBER 7B"/>
    <property type="match status" value="1"/>
</dbReference>
<dbReference type="InterPro" id="IPR020904">
    <property type="entry name" value="Sc_DH/Rdtase_CS"/>
</dbReference>
<comment type="caution">
    <text evidence="4">The sequence shown here is derived from an EMBL/GenBank/DDBJ whole genome shotgun (WGS) entry which is preliminary data.</text>
</comment>
<proteinExistence type="inferred from homology"/>
<dbReference type="AlphaFoldDB" id="A0A2U1TC36"/>
<evidence type="ECO:0000256" key="2">
    <source>
        <dbReference type="ARBA" id="ARBA00023002"/>
    </source>
</evidence>
<dbReference type="RefSeq" id="WP_108963433.1">
    <property type="nucleotide sequence ID" value="NZ_QEFB01000013.1"/>
</dbReference>
<accession>A0A2U1TC36</accession>
<dbReference type="Gene3D" id="3.40.50.720">
    <property type="entry name" value="NAD(P)-binding Rossmann-like Domain"/>
    <property type="match status" value="1"/>
</dbReference>
<keyword evidence="2" id="KW-0560">Oxidoreductase</keyword>
<evidence type="ECO:0000313" key="4">
    <source>
        <dbReference type="EMBL" id="PWC06446.1"/>
    </source>
</evidence>
<evidence type="ECO:0000256" key="1">
    <source>
        <dbReference type="ARBA" id="ARBA00006484"/>
    </source>
</evidence>
<dbReference type="GO" id="GO:0016491">
    <property type="term" value="F:oxidoreductase activity"/>
    <property type="evidence" value="ECO:0007669"/>
    <property type="project" value="UniProtKB-KW"/>
</dbReference>
<gene>
    <name evidence="4" type="ORF">DF223_12710</name>
</gene>
<dbReference type="CDD" id="cd05233">
    <property type="entry name" value="SDR_c"/>
    <property type="match status" value="1"/>
</dbReference>
<name>A0A2U1TC36_9MICO</name>
<organism evidence="4 5">
    <name type="scientific">Mycetocola zhujimingii</name>
    <dbReference type="NCBI Taxonomy" id="2079792"/>
    <lineage>
        <taxon>Bacteria</taxon>
        <taxon>Bacillati</taxon>
        <taxon>Actinomycetota</taxon>
        <taxon>Actinomycetes</taxon>
        <taxon>Micrococcales</taxon>
        <taxon>Microbacteriaceae</taxon>
        <taxon>Mycetocola</taxon>
    </lineage>
</organism>
<dbReference type="InterPro" id="IPR002347">
    <property type="entry name" value="SDR_fam"/>
</dbReference>
<keyword evidence="5" id="KW-1185">Reference proteome</keyword>
<reference evidence="5" key="1">
    <citation type="submission" date="2018-04" db="EMBL/GenBank/DDBJ databases">
        <authorList>
            <person name="Liu S."/>
            <person name="Wang Z."/>
            <person name="Li J."/>
        </authorList>
    </citation>
    <scope>NUCLEOTIDE SEQUENCE [LARGE SCALE GENOMIC DNA]</scope>
    <source>
        <strain evidence="5">622</strain>
    </source>
</reference>